<evidence type="ECO:0000313" key="7">
    <source>
        <dbReference type="Proteomes" id="UP000476820"/>
    </source>
</evidence>
<reference evidence="2 5" key="1">
    <citation type="submission" date="2019-02" db="EMBL/GenBank/DDBJ databases">
        <title>Genome sequencing of Clostridium botulinum clinical isolates.</title>
        <authorList>
            <person name="Brunt J."/>
            <person name="Van Vliet A.H.M."/>
            <person name="Stringer S.C."/>
            <person name="Grant K.A."/>
            <person name="Carter A.C."/>
            <person name="Peck M.W."/>
        </authorList>
    </citation>
    <scope>NUCLEOTIDE SEQUENCE [LARGE SCALE GENOMIC DNA]</scope>
    <source>
        <strain evidence="2 5">H113700579</strain>
    </source>
</reference>
<dbReference type="Proteomes" id="UP000472355">
    <property type="component" value="Unassembled WGS sequence"/>
</dbReference>
<evidence type="ECO:0000256" key="1">
    <source>
        <dbReference type="SAM" id="MobiDB-lite"/>
    </source>
</evidence>
<dbReference type="EMBL" id="SGKU01000026">
    <property type="protein sequence ID" value="NFA42941.1"/>
    <property type="molecule type" value="Genomic_DNA"/>
</dbReference>
<dbReference type="RefSeq" id="WP_017826827.1">
    <property type="nucleotide sequence ID" value="NZ_JACBBZ010000010.1"/>
</dbReference>
<protein>
    <submittedName>
        <fullName evidence="3">Uncharacterized protein</fullName>
    </submittedName>
</protein>
<name>A0A0C2N1Z0_CLOBO</name>
<proteinExistence type="predicted"/>
<dbReference type="Proteomes" id="UP000473681">
    <property type="component" value="Unassembled WGS sequence"/>
</dbReference>
<reference evidence="6 7" key="2">
    <citation type="submission" date="2019-04" db="EMBL/GenBank/DDBJ databases">
        <title>Genome sequencing of Clostridium botulinum Groups I-IV and Clostridium butyricum.</title>
        <authorList>
            <person name="Brunt J."/>
            <person name="Van Vliet A.H.M."/>
            <person name="Stringer S.C."/>
            <person name="Carter A.T."/>
            <person name="Peck M.W."/>
        </authorList>
    </citation>
    <scope>NUCLEOTIDE SEQUENCE [LARGE SCALE GENOMIC DNA]</scope>
    <source>
        <strain evidence="3 7">1605</strain>
        <strain evidence="4 6">CB-K-33E</strain>
    </source>
</reference>
<evidence type="ECO:0000313" key="6">
    <source>
        <dbReference type="Proteomes" id="UP000473681"/>
    </source>
</evidence>
<dbReference type="EMBL" id="SWOV01000003">
    <property type="protein sequence ID" value="NFF86651.1"/>
    <property type="molecule type" value="Genomic_DNA"/>
</dbReference>
<accession>A0A0C2N1Z0</accession>
<evidence type="ECO:0000313" key="5">
    <source>
        <dbReference type="Proteomes" id="UP000472355"/>
    </source>
</evidence>
<gene>
    <name evidence="2" type="ORF">EXM65_10230</name>
    <name evidence="3" type="ORF">FC774_01830</name>
    <name evidence="4" type="ORF">FDB51_07185</name>
</gene>
<feature type="compositionally biased region" description="Polar residues" evidence="1">
    <location>
        <begin position="8"/>
        <end position="17"/>
    </location>
</feature>
<sequence length="166" mass="19111">MKEKSNYEHNNFNNNKTYNEDTRTNNIENLTEEDIELLRLLDIQKCAQTISIYADILAYISTLEGIELIYSKYRKDLNKDNLPNPDIPALQSVYLGIISRSITTEIGFIKYNKLYKKYTNGEITYSLKPNVDINIGNVLGLISSYYTLRGVKGIYKRNIDQPVLGV</sequence>
<organism evidence="3 7">
    <name type="scientific">Clostridium botulinum</name>
    <dbReference type="NCBI Taxonomy" id="1491"/>
    <lineage>
        <taxon>Bacteria</taxon>
        <taxon>Bacillati</taxon>
        <taxon>Bacillota</taxon>
        <taxon>Clostridia</taxon>
        <taxon>Eubacteriales</taxon>
        <taxon>Clostridiaceae</taxon>
        <taxon>Clostridium</taxon>
    </lineage>
</organism>
<comment type="caution">
    <text evidence="3">The sequence shown here is derived from an EMBL/GenBank/DDBJ whole genome shotgun (WGS) entry which is preliminary data.</text>
</comment>
<dbReference type="AlphaFoldDB" id="A0A0C2N1Z0"/>
<dbReference type="OrthoDB" id="1910662at2"/>
<evidence type="ECO:0000313" key="3">
    <source>
        <dbReference type="EMBL" id="NFF86651.1"/>
    </source>
</evidence>
<feature type="region of interest" description="Disordered" evidence="1">
    <location>
        <begin position="1"/>
        <end position="20"/>
    </location>
</feature>
<evidence type="ECO:0000313" key="4">
    <source>
        <dbReference type="EMBL" id="NFN34921.1"/>
    </source>
</evidence>
<dbReference type="Proteomes" id="UP000476820">
    <property type="component" value="Unassembled WGS sequence"/>
</dbReference>
<dbReference type="EMBL" id="SWVK01000008">
    <property type="protein sequence ID" value="NFN34921.1"/>
    <property type="molecule type" value="Genomic_DNA"/>
</dbReference>
<evidence type="ECO:0000313" key="2">
    <source>
        <dbReference type="EMBL" id="NFA42941.1"/>
    </source>
</evidence>